<proteinExistence type="predicted"/>
<evidence type="ECO:0000256" key="1">
    <source>
        <dbReference type="SAM" id="MobiDB-lite"/>
    </source>
</evidence>
<comment type="caution">
    <text evidence="4">The sequence shown here is derived from an EMBL/GenBank/DDBJ whole genome shotgun (WGS) entry which is preliminary data.</text>
</comment>
<organism evidence="4 5">
    <name type="scientific">Actinoallomurus spadix</name>
    <dbReference type="NCBI Taxonomy" id="79912"/>
    <lineage>
        <taxon>Bacteria</taxon>
        <taxon>Bacillati</taxon>
        <taxon>Actinomycetota</taxon>
        <taxon>Actinomycetes</taxon>
        <taxon>Streptosporangiales</taxon>
        <taxon>Thermomonosporaceae</taxon>
        <taxon>Actinoallomurus</taxon>
    </lineage>
</organism>
<evidence type="ECO:0000313" key="4">
    <source>
        <dbReference type="EMBL" id="GAA0324196.1"/>
    </source>
</evidence>
<dbReference type="Proteomes" id="UP001501822">
    <property type="component" value="Unassembled WGS sequence"/>
</dbReference>
<keyword evidence="2" id="KW-0732">Signal</keyword>
<dbReference type="Pfam" id="PF01522">
    <property type="entry name" value="Polysacc_deac_1"/>
    <property type="match status" value="1"/>
</dbReference>
<dbReference type="InterPro" id="IPR002509">
    <property type="entry name" value="NODB_dom"/>
</dbReference>
<feature type="region of interest" description="Disordered" evidence="1">
    <location>
        <begin position="31"/>
        <end position="101"/>
    </location>
</feature>
<accession>A0ABN0W3K3</accession>
<feature type="domain" description="NodB homology" evidence="3">
    <location>
        <begin position="110"/>
        <end position="291"/>
    </location>
</feature>
<reference evidence="4 5" key="1">
    <citation type="journal article" date="2019" name="Int. J. Syst. Evol. Microbiol.">
        <title>The Global Catalogue of Microorganisms (GCM) 10K type strain sequencing project: providing services to taxonomists for standard genome sequencing and annotation.</title>
        <authorList>
            <consortium name="The Broad Institute Genomics Platform"/>
            <consortium name="The Broad Institute Genome Sequencing Center for Infectious Disease"/>
            <person name="Wu L."/>
            <person name="Ma J."/>
        </authorList>
    </citation>
    <scope>NUCLEOTIDE SEQUENCE [LARGE SCALE GENOMIC DNA]</scope>
    <source>
        <strain evidence="4 5">JCM 3146</strain>
    </source>
</reference>
<evidence type="ECO:0000256" key="2">
    <source>
        <dbReference type="SAM" id="SignalP"/>
    </source>
</evidence>
<dbReference type="SUPFAM" id="SSF88713">
    <property type="entry name" value="Glycoside hydrolase/deacetylase"/>
    <property type="match status" value="1"/>
</dbReference>
<protein>
    <recommendedName>
        <fullName evidence="3">NodB homology domain-containing protein</fullName>
    </recommendedName>
</protein>
<sequence>MPQLRALTAAALAVLTAGGLTACGHASHARTAAPVASRGADGGRPSQTPGNGPPSSPSPLTPPPSPPSPPASATPSGSPTGSPTTTTPSGFPRSRNGLPPVISRIPVQDKIVFITIDDGWEKDADFVRLIRDERIPVTLFLANMAVKKDYGYFRELQQAGALIEDHTMTHPYLPRLSYKRQKQEICDSAAIYATQYGTRPTLFRAPYGATDHDTLRAARDCGMKAIFFWREVVSNGKIAYQVPGKLHRGDILLVHFNPHMTPDFKRMLRTIKKQGFTPAAFRDHLPPQFFE</sequence>
<dbReference type="PANTHER" id="PTHR10587:SF134">
    <property type="entry name" value="SECRETED PROTEIN"/>
    <property type="match status" value="1"/>
</dbReference>
<dbReference type="CDD" id="cd10917">
    <property type="entry name" value="CE4_NodB_like_6s_7s"/>
    <property type="match status" value="1"/>
</dbReference>
<dbReference type="RefSeq" id="WP_252799831.1">
    <property type="nucleotide sequence ID" value="NZ_BAAABM010000007.1"/>
</dbReference>
<dbReference type="PANTHER" id="PTHR10587">
    <property type="entry name" value="GLYCOSYL TRANSFERASE-RELATED"/>
    <property type="match status" value="1"/>
</dbReference>
<feature type="compositionally biased region" description="Low complexity" evidence="1">
    <location>
        <begin position="73"/>
        <end position="92"/>
    </location>
</feature>
<feature type="compositionally biased region" description="Pro residues" evidence="1">
    <location>
        <begin position="51"/>
        <end position="72"/>
    </location>
</feature>
<feature type="chain" id="PRO_5046176183" description="NodB homology domain-containing protein" evidence="2">
    <location>
        <begin position="23"/>
        <end position="291"/>
    </location>
</feature>
<dbReference type="Gene3D" id="3.20.20.370">
    <property type="entry name" value="Glycoside hydrolase/deacetylase"/>
    <property type="match status" value="1"/>
</dbReference>
<gene>
    <name evidence="4" type="ORF">GCM10010151_12560</name>
</gene>
<keyword evidence="5" id="KW-1185">Reference proteome</keyword>
<dbReference type="PROSITE" id="PS51257">
    <property type="entry name" value="PROKAR_LIPOPROTEIN"/>
    <property type="match status" value="1"/>
</dbReference>
<name>A0ABN0W3K3_9ACTN</name>
<evidence type="ECO:0000313" key="5">
    <source>
        <dbReference type="Proteomes" id="UP001501822"/>
    </source>
</evidence>
<dbReference type="InterPro" id="IPR050248">
    <property type="entry name" value="Polysacc_deacetylase_ArnD"/>
</dbReference>
<dbReference type="EMBL" id="BAAABM010000007">
    <property type="protein sequence ID" value="GAA0324196.1"/>
    <property type="molecule type" value="Genomic_DNA"/>
</dbReference>
<evidence type="ECO:0000259" key="3">
    <source>
        <dbReference type="PROSITE" id="PS51677"/>
    </source>
</evidence>
<feature type="signal peptide" evidence="2">
    <location>
        <begin position="1"/>
        <end position="22"/>
    </location>
</feature>
<dbReference type="PROSITE" id="PS51677">
    <property type="entry name" value="NODB"/>
    <property type="match status" value="1"/>
</dbReference>
<dbReference type="InterPro" id="IPR011330">
    <property type="entry name" value="Glyco_hydro/deAcase_b/a-brl"/>
</dbReference>